<evidence type="ECO:0000256" key="3">
    <source>
        <dbReference type="SAM" id="Phobius"/>
    </source>
</evidence>
<name>A0A8A4TL44_SULCO</name>
<evidence type="ECO:0000256" key="1">
    <source>
        <dbReference type="SAM" id="Coils"/>
    </source>
</evidence>
<keyword evidence="5" id="KW-1185">Reference proteome</keyword>
<dbReference type="AlphaFoldDB" id="A0A8A4TL44"/>
<feature type="transmembrane region" description="Helical" evidence="3">
    <location>
        <begin position="279"/>
        <end position="299"/>
    </location>
</feature>
<protein>
    <submittedName>
        <fullName evidence="4">Uncharacterized protein</fullName>
    </submittedName>
</protein>
<evidence type="ECO:0000256" key="2">
    <source>
        <dbReference type="SAM" id="MobiDB-lite"/>
    </source>
</evidence>
<evidence type="ECO:0000313" key="4">
    <source>
        <dbReference type="EMBL" id="QTD49578.1"/>
    </source>
</evidence>
<accession>A0A8A4TL44</accession>
<feature type="coiled-coil region" evidence="1">
    <location>
        <begin position="323"/>
        <end position="371"/>
    </location>
</feature>
<gene>
    <name evidence="4" type="ORF">J3U87_28660</name>
</gene>
<organism evidence="4 5">
    <name type="scientific">Sulfidibacter corallicola</name>
    <dbReference type="NCBI Taxonomy" id="2818388"/>
    <lineage>
        <taxon>Bacteria</taxon>
        <taxon>Pseudomonadati</taxon>
        <taxon>Acidobacteriota</taxon>
        <taxon>Holophagae</taxon>
        <taxon>Acanthopleuribacterales</taxon>
        <taxon>Acanthopleuribacteraceae</taxon>
        <taxon>Sulfidibacter</taxon>
    </lineage>
</organism>
<dbReference type="Proteomes" id="UP000663929">
    <property type="component" value="Chromosome"/>
</dbReference>
<dbReference type="KEGG" id="scor:J3U87_28660"/>
<reference evidence="4" key="1">
    <citation type="submission" date="2021-03" db="EMBL/GenBank/DDBJ databases">
        <title>Acanthopleuribacteraceae sp. M133.</title>
        <authorList>
            <person name="Wang G."/>
        </authorList>
    </citation>
    <scope>NUCLEOTIDE SEQUENCE</scope>
    <source>
        <strain evidence="4">M133</strain>
    </source>
</reference>
<keyword evidence="3" id="KW-0472">Membrane</keyword>
<dbReference type="RefSeq" id="WP_237379209.1">
    <property type="nucleotide sequence ID" value="NZ_CP071793.1"/>
</dbReference>
<feature type="compositionally biased region" description="Polar residues" evidence="2">
    <location>
        <begin position="205"/>
        <end position="228"/>
    </location>
</feature>
<keyword evidence="3" id="KW-1133">Transmembrane helix</keyword>
<dbReference type="EMBL" id="CP071793">
    <property type="protein sequence ID" value="QTD49578.1"/>
    <property type="molecule type" value="Genomic_DNA"/>
</dbReference>
<feature type="compositionally biased region" description="Polar residues" evidence="2">
    <location>
        <begin position="163"/>
        <end position="180"/>
    </location>
</feature>
<feature type="region of interest" description="Disordered" evidence="2">
    <location>
        <begin position="150"/>
        <end position="188"/>
    </location>
</feature>
<sequence>MKIFLLIALSVFTLDFGESIVSSNNLERTFSGLRWNIKPKKTRKMLLKTGADLVNPAHFFEDLDHQDTYWHLLHLYMNQRDKGKKKWRSGLHRFDLFEKRRSVIVAQFYNRKLEAIYHITHSSIRIFRSPKSAGKKLPFDFGAILERESDQETMVPIPEPRSPSANPETKPNPNATQEVDSSPEDLPLVTNPLFVTDLQHENSDSVETVSEVQTTPQTLASKARSSAYETKLEEPDTAKSNAVPSERLAAARPELVLEKTALSAPEPAPAQDSPPEIELPTYGLLILLVTISLLLSFTYRGRVKLNNRFKQQARHHQEAQTVIGRLSHELSHAREQCERYNCQISELEAQKRELERQNLDLRYQKNAHTKKGDGFIDRTKKFVRRCREVDTRKYRSCKTSLQKAFHPDHYPEVLQDEATELSKEINSLF</sequence>
<proteinExistence type="predicted"/>
<keyword evidence="3" id="KW-0812">Transmembrane</keyword>
<keyword evidence="1" id="KW-0175">Coiled coil</keyword>
<feature type="region of interest" description="Disordered" evidence="2">
    <location>
        <begin position="202"/>
        <end position="246"/>
    </location>
</feature>
<evidence type="ECO:0000313" key="5">
    <source>
        <dbReference type="Proteomes" id="UP000663929"/>
    </source>
</evidence>